<organism evidence="2 3">
    <name type="scientific">Nepenthes gracilis</name>
    <name type="common">Slender pitcher plant</name>
    <dbReference type="NCBI Taxonomy" id="150966"/>
    <lineage>
        <taxon>Eukaryota</taxon>
        <taxon>Viridiplantae</taxon>
        <taxon>Streptophyta</taxon>
        <taxon>Embryophyta</taxon>
        <taxon>Tracheophyta</taxon>
        <taxon>Spermatophyta</taxon>
        <taxon>Magnoliopsida</taxon>
        <taxon>eudicotyledons</taxon>
        <taxon>Gunneridae</taxon>
        <taxon>Pentapetalae</taxon>
        <taxon>Caryophyllales</taxon>
        <taxon>Nepenthaceae</taxon>
        <taxon>Nepenthes</taxon>
    </lineage>
</organism>
<keyword evidence="3" id="KW-1185">Reference proteome</keyword>
<feature type="region of interest" description="Disordered" evidence="1">
    <location>
        <begin position="1"/>
        <end position="25"/>
    </location>
</feature>
<sequence>MDPLAMSPPKVPQPSRPSHLSPSTLASPQFPTFHSELVNSILADGDVVFPNSFFISSVGVPACSASESSLLRISSPLALGAHHSTMIVSRSGADVQVSDSDLKVQDASLCSALPLNCPKSGVQAAPEQRGFVPPIAEANLVPSSPPVCSIAPADPAGSSPVKSWSEVVRHSNSGGKL</sequence>
<proteinExistence type="predicted"/>
<evidence type="ECO:0000256" key="1">
    <source>
        <dbReference type="SAM" id="MobiDB-lite"/>
    </source>
</evidence>
<gene>
    <name evidence="2" type="ORF">Nepgr_024034</name>
</gene>
<dbReference type="Proteomes" id="UP001279734">
    <property type="component" value="Unassembled WGS sequence"/>
</dbReference>
<comment type="caution">
    <text evidence="2">The sequence shown here is derived from an EMBL/GenBank/DDBJ whole genome shotgun (WGS) entry which is preliminary data.</text>
</comment>
<accession>A0AAD3T5E6</accession>
<feature type="region of interest" description="Disordered" evidence="1">
    <location>
        <begin position="151"/>
        <end position="177"/>
    </location>
</feature>
<feature type="compositionally biased region" description="Polar residues" evidence="1">
    <location>
        <begin position="16"/>
        <end position="25"/>
    </location>
</feature>
<dbReference type="EMBL" id="BSYO01000024">
    <property type="protein sequence ID" value="GMH22191.1"/>
    <property type="molecule type" value="Genomic_DNA"/>
</dbReference>
<dbReference type="AlphaFoldDB" id="A0AAD3T5E6"/>
<evidence type="ECO:0000313" key="3">
    <source>
        <dbReference type="Proteomes" id="UP001279734"/>
    </source>
</evidence>
<reference evidence="2" key="1">
    <citation type="submission" date="2023-05" db="EMBL/GenBank/DDBJ databases">
        <title>Nepenthes gracilis genome sequencing.</title>
        <authorList>
            <person name="Fukushima K."/>
        </authorList>
    </citation>
    <scope>NUCLEOTIDE SEQUENCE</scope>
    <source>
        <strain evidence="2">SING2019-196</strain>
    </source>
</reference>
<evidence type="ECO:0000313" key="2">
    <source>
        <dbReference type="EMBL" id="GMH22191.1"/>
    </source>
</evidence>
<name>A0AAD3T5E6_NEPGR</name>
<protein>
    <submittedName>
        <fullName evidence="2">Uncharacterized protein</fullName>
    </submittedName>
</protein>